<organism evidence="1 2">
    <name type="scientific">Priestia megaterium (strain ATCC 14581 / DSM 32 / CCUG 1817 / JCM 2506 / NBRC 15308 / NCIMB 9376 / NCTC 10342 / NRRL B-14308 / VKM B-512 / Ford 19)</name>
    <name type="common">Bacillus megaterium</name>
    <dbReference type="NCBI Taxonomy" id="1348623"/>
    <lineage>
        <taxon>Bacteria</taxon>
        <taxon>Bacillati</taxon>
        <taxon>Bacillota</taxon>
        <taxon>Bacilli</taxon>
        <taxon>Bacillales</taxon>
        <taxon>Bacillaceae</taxon>
        <taxon>Priestia</taxon>
    </lineage>
</organism>
<dbReference type="AlphaFoldDB" id="A0A0B6AGE9"/>
<reference evidence="1 2" key="1">
    <citation type="journal article" date="2015" name="Genome Announc.">
        <title>Complete genome sequences for 35 biothreat assay-relevant bacillus species.</title>
        <authorList>
            <person name="Johnson S.L."/>
            <person name="Daligault H.E."/>
            <person name="Davenport K.W."/>
            <person name="Jaissle J."/>
            <person name="Frey K.G."/>
            <person name="Ladner J.T."/>
            <person name="Broomall S.M."/>
            <person name="Bishop-Lilly K.A."/>
            <person name="Bruce D.C."/>
            <person name="Gibbons H.S."/>
            <person name="Coyne S.R."/>
            <person name="Lo C.C."/>
            <person name="Meincke L."/>
            <person name="Munk A.C."/>
            <person name="Koroleva G.I."/>
            <person name="Rosenzweig C.N."/>
            <person name="Palacios G.F."/>
            <person name="Redden C.L."/>
            <person name="Minogue T.D."/>
            <person name="Chain P.S."/>
        </authorList>
    </citation>
    <scope>NUCLEOTIDE SEQUENCE [LARGE SCALE GENOMIC DNA]</scope>
    <source>
        <strain evidence="2">ATCC 14581 / DSM 32 / JCM 2506 / NBRC 15308 / NCIMB 9376 / NCTC 10342 / NRRL B-14308 / VKM B-512</strain>
    </source>
</reference>
<dbReference type="GeneID" id="93641765"/>
<evidence type="ECO:0000313" key="2">
    <source>
        <dbReference type="Proteomes" id="UP000031829"/>
    </source>
</evidence>
<proteinExistence type="predicted"/>
<dbReference type="GO" id="GO:0006974">
    <property type="term" value="P:DNA damage response"/>
    <property type="evidence" value="ECO:0007669"/>
    <property type="project" value="TreeGrafter"/>
</dbReference>
<evidence type="ECO:0000313" key="1">
    <source>
        <dbReference type="EMBL" id="AJI22611.1"/>
    </source>
</evidence>
<evidence type="ECO:0008006" key="3">
    <source>
        <dbReference type="Google" id="ProtNLM"/>
    </source>
</evidence>
<protein>
    <recommendedName>
        <fullName evidence="3">SIMPL domain-containing protein</fullName>
    </recommendedName>
</protein>
<dbReference type="RefSeq" id="WP_034653406.1">
    <property type="nucleotide sequence ID" value="NZ_BCVB01000002.1"/>
</dbReference>
<sequence length="219" mass="24200">MQHSYFPYEPTQQLRVDTQNREIKVIGEGSVSAVPNEISMTIGTHTENRDVQEALKENSAVSNTLLQEIKKLGINDQQIETASFTINPKYDYSDGKSTLTGYEVQHLFRVRVQDVKQAGDVYNATFSSGANVAQDLQFHVTNDDKYEQEAISKALLNAKEKAFTIANTLQLPINQIPILIEEGPVYQSSGSSPKLLAASPPIQAQSLTVSASVKVTYTY</sequence>
<dbReference type="InterPro" id="IPR052022">
    <property type="entry name" value="26kDa_periplasmic_antigen"/>
</dbReference>
<dbReference type="Gene3D" id="3.30.110.170">
    <property type="entry name" value="Protein of unknown function (DUF541), domain 1"/>
    <property type="match status" value="1"/>
</dbReference>
<dbReference type="InterPro" id="IPR007497">
    <property type="entry name" value="SIMPL/DUF541"/>
</dbReference>
<dbReference type="HOGENOM" id="CLU_080344_1_2_9"/>
<name>A0A0B6AGE9_PRIM2</name>
<dbReference type="EMBL" id="CP009920">
    <property type="protein sequence ID" value="AJI22611.1"/>
    <property type="molecule type" value="Genomic_DNA"/>
</dbReference>
<accession>A0A0B6AGE9</accession>
<dbReference type="Pfam" id="PF04402">
    <property type="entry name" value="SIMPL"/>
    <property type="match status" value="1"/>
</dbReference>
<dbReference type="Proteomes" id="UP000031829">
    <property type="component" value="Chromosome"/>
</dbReference>
<dbReference type="Gene3D" id="3.30.70.2970">
    <property type="entry name" value="Protein of unknown function (DUF541), domain 2"/>
    <property type="match status" value="1"/>
</dbReference>
<gene>
    <name evidence="1" type="ORF">BG04_3713</name>
</gene>
<dbReference type="PANTHER" id="PTHR34387">
    <property type="entry name" value="SLR1258 PROTEIN"/>
    <property type="match status" value="1"/>
</dbReference>
<dbReference type="PANTHER" id="PTHR34387:SF1">
    <property type="entry name" value="PERIPLASMIC IMMUNOGENIC PROTEIN"/>
    <property type="match status" value="1"/>
</dbReference>
<dbReference type="KEGG" id="bmeg:BG04_3713"/>